<dbReference type="InterPro" id="IPR028565">
    <property type="entry name" value="MHD"/>
</dbReference>
<dbReference type="GO" id="GO:0005737">
    <property type="term" value="C:cytoplasm"/>
    <property type="evidence" value="ECO:0007669"/>
    <property type="project" value="UniProtKB-SubCell"/>
</dbReference>
<keyword evidence="3" id="KW-0963">Cytoplasm</keyword>
<dbReference type="Proteomes" id="UP000887577">
    <property type="component" value="Unplaced"/>
</dbReference>
<keyword evidence="5" id="KW-0677">Repeat</keyword>
<dbReference type="Pfam" id="PF00928">
    <property type="entry name" value="Adap_comp_sub"/>
    <property type="match status" value="1"/>
</dbReference>
<comment type="subcellular location">
    <subcellularLocation>
        <location evidence="1">Cytoplasm</location>
    </subcellularLocation>
</comment>
<feature type="region of interest" description="Disordered" evidence="6">
    <location>
        <begin position="277"/>
        <end position="327"/>
    </location>
</feature>
<feature type="compositionally biased region" description="Basic and acidic residues" evidence="6">
    <location>
        <begin position="83"/>
        <end position="93"/>
    </location>
</feature>
<evidence type="ECO:0000256" key="6">
    <source>
        <dbReference type="SAM" id="MobiDB-lite"/>
    </source>
</evidence>
<dbReference type="InterPro" id="IPR036168">
    <property type="entry name" value="AP2_Mu_C_sf"/>
</dbReference>
<feature type="domain" description="MHD" evidence="8">
    <location>
        <begin position="488"/>
        <end position="808"/>
    </location>
</feature>
<feature type="compositionally biased region" description="Polar residues" evidence="6">
    <location>
        <begin position="114"/>
        <end position="125"/>
    </location>
</feature>
<dbReference type="PROSITE" id="PS51070">
    <property type="entry name" value="SHD"/>
    <property type="match status" value="1"/>
</dbReference>
<feature type="compositionally biased region" description="Polar residues" evidence="6">
    <location>
        <begin position="1"/>
        <end position="10"/>
    </location>
</feature>
<dbReference type="AlphaFoldDB" id="A0A914XVV0"/>
<dbReference type="GO" id="GO:0006897">
    <property type="term" value="P:endocytosis"/>
    <property type="evidence" value="ECO:0007669"/>
    <property type="project" value="UniProtKB-KW"/>
</dbReference>
<sequence length="898" mass="102064">MTEKVSNAVKSTKEKIEEISGQSAANDIQDESYLSNVGGSQGMMTPAVMRQMQQLEEEKKKLKADKKKAKHMKRPQSPPEVSAKQEMDMDKAAAEMVAKIVATRAHDLGDWKPPSNNDTITSPHQTPRAPAPPPPPPPPAPPQQSVAAAEDPKKEDSEEKKEEAKNEEKEGEKTEEESVKPEIPSNWAAFGESTDFSKAALPNSDSDFFTLHLKEVPPAATDDPFAPPKPIDPFAPQNGGDDFDPFDIKPAEDIVAQAKERANLIAQRDDQDLDIIDYLHPSSNGSSPTPEGGSPISSRPVGFEDEFKPAPEDSPTPLYDEDDSVPLTEFPKKFTGEGWDLMIRYPPKKKIMTDRYWKPCFVRIKQNMLYIYNSKTDDRPMQEIMLQPTYSLSDATLQAYDVYGKIHTVKLQYVQYKERIGIRSGQIARLVEGHITKYGMPIEHAAQVTILSKFGCLNTDELATFINAIEDFLFTSKISREIVPQYKQDEVQIHCYDEYQAYVDKEGFVSNQQARVRMFCLAFVSGSPILEIGLNDRRRQGKEIVRRKDILPMYTERWIRFENLDFHCTVDKKSFEEEQVVRLSPPDGTFIEICRFRVRPPKNREKPLIVKSLMKIAGSKIEIRIDAMVASHQQRAKGTNESIRTIPCEDIVIRFPIPEAWIYIFREERHWGVGSVHSKTRRPGKVKNFKDKILGAVQQTENTLIEVAIGEAKYEHVFRALVWRIPRLPEKHHAAYKIHLLKCRFDLSSFDLMPETFLPTCDVEFTMPLATISNTVVRSVSVEQHEDSDRVEKFVRYVAKCKYQIEVDYVQCNDLDNDAVFDSHVVDPEAVMSKQPEAHKPLFNPEDVDKQHGGYGIEFTESEMGGAPRPRNDSSSEEDEPQKRPVPIIEINMKGYGY</sequence>
<feature type="compositionally biased region" description="Basic and acidic residues" evidence="6">
    <location>
        <begin position="150"/>
        <end position="180"/>
    </location>
</feature>
<dbReference type="WBParaSite" id="PSU_v2.g1110.t1">
    <property type="protein sequence ID" value="PSU_v2.g1110.t1"/>
    <property type="gene ID" value="PSU_v2.g1110"/>
</dbReference>
<evidence type="ECO:0000313" key="10">
    <source>
        <dbReference type="WBParaSite" id="PSU_v2.g1110.t1"/>
    </source>
</evidence>
<dbReference type="FunFam" id="2.60.40.1170:FF:000018">
    <property type="entry name" value="stonin-2 isoform X2"/>
    <property type="match status" value="1"/>
</dbReference>
<feature type="compositionally biased region" description="Pro residues" evidence="6">
    <location>
        <begin position="129"/>
        <end position="142"/>
    </location>
</feature>
<evidence type="ECO:0000256" key="1">
    <source>
        <dbReference type="ARBA" id="ARBA00004496"/>
    </source>
</evidence>
<evidence type="ECO:0000259" key="7">
    <source>
        <dbReference type="PROSITE" id="PS51070"/>
    </source>
</evidence>
<evidence type="ECO:0000256" key="4">
    <source>
        <dbReference type="ARBA" id="ARBA00022583"/>
    </source>
</evidence>
<proteinExistence type="inferred from homology"/>
<feature type="compositionally biased region" description="Basic residues" evidence="6">
    <location>
        <begin position="61"/>
        <end position="74"/>
    </location>
</feature>
<dbReference type="PANTHER" id="PTHR10529">
    <property type="entry name" value="AP COMPLEX SUBUNIT MU"/>
    <property type="match status" value="1"/>
</dbReference>
<feature type="domain" description="SHD" evidence="7">
    <location>
        <begin position="338"/>
        <end position="484"/>
    </location>
</feature>
<evidence type="ECO:0000256" key="3">
    <source>
        <dbReference type="ARBA" id="ARBA00022490"/>
    </source>
</evidence>
<dbReference type="FunFam" id="2.60.40.1170:FF:000022">
    <property type="entry name" value="AP-1 complex subunit mu"/>
    <property type="match status" value="1"/>
</dbReference>
<feature type="region of interest" description="Disordered" evidence="6">
    <location>
        <begin position="1"/>
        <end position="24"/>
    </location>
</feature>
<dbReference type="InterPro" id="IPR050431">
    <property type="entry name" value="Adaptor_comp_med_subunit"/>
</dbReference>
<evidence type="ECO:0000313" key="9">
    <source>
        <dbReference type="Proteomes" id="UP000887577"/>
    </source>
</evidence>
<reference evidence="10" key="1">
    <citation type="submission" date="2022-11" db="UniProtKB">
        <authorList>
            <consortium name="WormBaseParasite"/>
        </authorList>
    </citation>
    <scope>IDENTIFICATION</scope>
</reference>
<dbReference type="Gene3D" id="2.60.40.1170">
    <property type="entry name" value="Mu homology domain, subdomain B"/>
    <property type="match status" value="1"/>
</dbReference>
<keyword evidence="9" id="KW-1185">Reference proteome</keyword>
<protein>
    <submittedName>
        <fullName evidence="10">Stoned B-like protein</fullName>
    </submittedName>
</protein>
<dbReference type="PROSITE" id="PS51072">
    <property type="entry name" value="MHD"/>
    <property type="match status" value="1"/>
</dbReference>
<evidence type="ECO:0000259" key="8">
    <source>
        <dbReference type="PROSITE" id="PS51072"/>
    </source>
</evidence>
<organism evidence="9 10">
    <name type="scientific">Panagrolaimus superbus</name>
    <dbReference type="NCBI Taxonomy" id="310955"/>
    <lineage>
        <taxon>Eukaryota</taxon>
        <taxon>Metazoa</taxon>
        <taxon>Ecdysozoa</taxon>
        <taxon>Nematoda</taxon>
        <taxon>Chromadorea</taxon>
        <taxon>Rhabditida</taxon>
        <taxon>Tylenchina</taxon>
        <taxon>Panagrolaimomorpha</taxon>
        <taxon>Panagrolaimoidea</taxon>
        <taxon>Panagrolaimidae</taxon>
        <taxon>Panagrolaimus</taxon>
    </lineage>
</organism>
<feature type="region of interest" description="Disordered" evidence="6">
    <location>
        <begin position="218"/>
        <end position="247"/>
    </location>
</feature>
<keyword evidence="4" id="KW-0254">Endocytosis</keyword>
<dbReference type="InterPro" id="IPR012320">
    <property type="entry name" value="SHD_dom"/>
</dbReference>
<dbReference type="SUPFAM" id="SSF49447">
    <property type="entry name" value="Second domain of Mu2 adaptin subunit (ap50) of ap2 adaptor"/>
    <property type="match status" value="1"/>
</dbReference>
<feature type="region of interest" description="Disordered" evidence="6">
    <location>
        <begin position="52"/>
        <end position="191"/>
    </location>
</feature>
<evidence type="ECO:0000256" key="2">
    <source>
        <dbReference type="ARBA" id="ARBA00005579"/>
    </source>
</evidence>
<feature type="region of interest" description="Disordered" evidence="6">
    <location>
        <begin position="858"/>
        <end position="898"/>
    </location>
</feature>
<dbReference type="GO" id="GO:0045202">
    <property type="term" value="C:synapse"/>
    <property type="evidence" value="ECO:0007669"/>
    <property type="project" value="UniProtKB-ARBA"/>
</dbReference>
<name>A0A914XVV0_9BILA</name>
<accession>A0A914XVV0</accession>
<evidence type="ECO:0000256" key="5">
    <source>
        <dbReference type="ARBA" id="ARBA00022737"/>
    </source>
</evidence>
<comment type="similarity">
    <text evidence="2">Belongs to the Stoned B family.</text>
</comment>
<dbReference type="FunFam" id="2.60.40.1170:FF:000016">
    <property type="entry name" value="AP-1 complex subunit mu"/>
    <property type="match status" value="1"/>
</dbReference>